<reference evidence="3 4" key="2">
    <citation type="submission" date="2019-11" db="EMBL/GenBank/DDBJ databases">
        <title>A de novo genome assembly of a pear dwarfing rootstock.</title>
        <authorList>
            <person name="Wang F."/>
            <person name="Wang J."/>
            <person name="Li S."/>
            <person name="Zhang Y."/>
            <person name="Fang M."/>
            <person name="Ma L."/>
            <person name="Zhao Y."/>
            <person name="Jiang S."/>
        </authorList>
    </citation>
    <scope>NUCLEOTIDE SEQUENCE [LARGE SCALE GENOMIC DNA]</scope>
    <source>
        <strain evidence="3">S2</strain>
        <tissue evidence="3">Leaf</tissue>
    </source>
</reference>
<dbReference type="PANTHER" id="PTHR24559:SF447">
    <property type="entry name" value="RNA-DIRECTED DNA POLYMERASE HOMOLOG"/>
    <property type="match status" value="1"/>
</dbReference>
<dbReference type="AlphaFoldDB" id="A0A5N5I9S2"/>
<keyword evidence="4" id="KW-1185">Reference proteome</keyword>
<evidence type="ECO:0000313" key="3">
    <source>
        <dbReference type="EMBL" id="KAB2634440.1"/>
    </source>
</evidence>
<name>A0A5N5I9S2_9ROSA</name>
<dbReference type="SUPFAM" id="SSF56672">
    <property type="entry name" value="DNA/RNA polymerases"/>
    <property type="match status" value="1"/>
</dbReference>
<dbReference type="InterPro" id="IPR043502">
    <property type="entry name" value="DNA/RNA_pol_sf"/>
</dbReference>
<evidence type="ECO:0000313" key="4">
    <source>
        <dbReference type="Proteomes" id="UP000327157"/>
    </source>
</evidence>
<dbReference type="Gene3D" id="3.10.10.10">
    <property type="entry name" value="HIV Type 1 Reverse Transcriptase, subunit A, domain 1"/>
    <property type="match status" value="2"/>
</dbReference>
<dbReference type="Pfam" id="PF00078">
    <property type="entry name" value="RVT_1"/>
    <property type="match status" value="1"/>
</dbReference>
<dbReference type="EMBL" id="SMOL01000064">
    <property type="protein sequence ID" value="KAB2634440.1"/>
    <property type="molecule type" value="Genomic_DNA"/>
</dbReference>
<organism evidence="3 4">
    <name type="scientific">Pyrus ussuriensis x Pyrus communis</name>
    <dbReference type="NCBI Taxonomy" id="2448454"/>
    <lineage>
        <taxon>Eukaryota</taxon>
        <taxon>Viridiplantae</taxon>
        <taxon>Streptophyta</taxon>
        <taxon>Embryophyta</taxon>
        <taxon>Tracheophyta</taxon>
        <taxon>Spermatophyta</taxon>
        <taxon>Magnoliopsida</taxon>
        <taxon>eudicotyledons</taxon>
        <taxon>Gunneridae</taxon>
        <taxon>Pentapetalae</taxon>
        <taxon>rosids</taxon>
        <taxon>fabids</taxon>
        <taxon>Rosales</taxon>
        <taxon>Rosaceae</taxon>
        <taxon>Amygdaloideae</taxon>
        <taxon>Maleae</taxon>
        <taxon>Pyrus</taxon>
    </lineage>
</organism>
<dbReference type="FunFam" id="3.10.10.10:FF:000002">
    <property type="entry name" value="Retrovirus-related Pol polyprotein from transposon 17.6-like protein"/>
    <property type="match status" value="1"/>
</dbReference>
<dbReference type="Proteomes" id="UP000327157">
    <property type="component" value="Unassembled WGS sequence"/>
</dbReference>
<accession>A0A5N5I9S2</accession>
<feature type="compositionally biased region" description="Acidic residues" evidence="1">
    <location>
        <begin position="21"/>
        <end position="35"/>
    </location>
</feature>
<evidence type="ECO:0000256" key="1">
    <source>
        <dbReference type="SAM" id="MobiDB-lite"/>
    </source>
</evidence>
<gene>
    <name evidence="3" type="ORF">D8674_038701</name>
</gene>
<dbReference type="InterPro" id="IPR043128">
    <property type="entry name" value="Rev_trsase/Diguanyl_cyclase"/>
</dbReference>
<proteinExistence type="predicted"/>
<dbReference type="InterPro" id="IPR000477">
    <property type="entry name" value="RT_dom"/>
</dbReference>
<sequence length="510" mass="58073">MATIANCTTYQEFYEVLLNVEDSENLPSDSEEEEEKDKNQRRNDKVKSQLQPIQSGQGRGSHGRGVHASRAERLLAKGCQGYLAHVILDDVTPSSVEEVGVVRHFLDVFPDDLPGLPPDRDVEFTINLLPGTNPISLTPYRMAPTELRELKIQLQELIDKGFIQPSTSPWGAPVLFVRKKDGTLRLCIDYRQLNRIKSDDVYKTAFRTRYGHYEFLVMPFGLTNAPAAFMALMNKVFQQYLDRFVIVFIDDILVSGYFGRPSEDSSCGELGTATNSHRVIALPLTKLTRKEVKFEWDSKCEQSFQQLKHCLTHAPVLALPDDGVQSLILAVSQGKKKDLNVRESDGMLMQDKRIYHSNIGMAPFEALYGKSCRTPLCWSEVGERVLVGPEIVEETTQNVQVIKSNLKAAQDRQKSLADRHATDRVYEVNDWVFLKLSPWKGVVRFGKKAYRKLLEVLRRLGVVRWKCLDERTQRTTSSKKLLTNVCVCENYTDEERNQSRRGGYEPATYQ</sequence>
<feature type="domain" description="Reverse transcriptase" evidence="2">
    <location>
        <begin position="202"/>
        <end position="255"/>
    </location>
</feature>
<protein>
    <recommendedName>
        <fullName evidence="2">Reverse transcriptase domain-containing protein</fullName>
    </recommendedName>
</protein>
<dbReference type="OrthoDB" id="415724at2759"/>
<evidence type="ECO:0000259" key="2">
    <source>
        <dbReference type="Pfam" id="PF00078"/>
    </source>
</evidence>
<dbReference type="CDD" id="cd01647">
    <property type="entry name" value="RT_LTR"/>
    <property type="match status" value="1"/>
</dbReference>
<reference evidence="3 4" key="1">
    <citation type="submission" date="2019-09" db="EMBL/GenBank/DDBJ databases">
        <authorList>
            <person name="Ou C."/>
        </authorList>
    </citation>
    <scope>NUCLEOTIDE SEQUENCE [LARGE SCALE GENOMIC DNA]</scope>
    <source>
        <strain evidence="3">S2</strain>
        <tissue evidence="3">Leaf</tissue>
    </source>
</reference>
<dbReference type="Gene3D" id="3.30.70.270">
    <property type="match status" value="2"/>
</dbReference>
<dbReference type="InterPro" id="IPR053134">
    <property type="entry name" value="RNA-dir_DNA_polymerase"/>
</dbReference>
<feature type="compositionally biased region" description="Basic and acidic residues" evidence="1">
    <location>
        <begin position="36"/>
        <end position="47"/>
    </location>
</feature>
<dbReference type="PANTHER" id="PTHR24559">
    <property type="entry name" value="TRANSPOSON TY3-I GAG-POL POLYPROTEIN"/>
    <property type="match status" value="1"/>
</dbReference>
<feature type="region of interest" description="Disordered" evidence="1">
    <location>
        <begin position="21"/>
        <end position="67"/>
    </location>
</feature>
<comment type="caution">
    <text evidence="3">The sequence shown here is derived from an EMBL/GenBank/DDBJ whole genome shotgun (WGS) entry which is preliminary data.</text>
</comment>